<dbReference type="EMBL" id="WHWC01000010">
    <property type="protein sequence ID" value="KAG8374893.1"/>
    <property type="molecule type" value="Genomic_DNA"/>
</dbReference>
<dbReference type="AlphaFoldDB" id="A0AAV6WX27"/>
<organism evidence="1 2">
    <name type="scientific">Buddleja alternifolia</name>
    <dbReference type="NCBI Taxonomy" id="168488"/>
    <lineage>
        <taxon>Eukaryota</taxon>
        <taxon>Viridiplantae</taxon>
        <taxon>Streptophyta</taxon>
        <taxon>Embryophyta</taxon>
        <taxon>Tracheophyta</taxon>
        <taxon>Spermatophyta</taxon>
        <taxon>Magnoliopsida</taxon>
        <taxon>eudicotyledons</taxon>
        <taxon>Gunneridae</taxon>
        <taxon>Pentapetalae</taxon>
        <taxon>asterids</taxon>
        <taxon>lamiids</taxon>
        <taxon>Lamiales</taxon>
        <taxon>Scrophulariaceae</taxon>
        <taxon>Buddlejeae</taxon>
        <taxon>Buddleja</taxon>
    </lineage>
</organism>
<evidence type="ECO:0000313" key="1">
    <source>
        <dbReference type="EMBL" id="KAG8374893.1"/>
    </source>
</evidence>
<evidence type="ECO:0000313" key="2">
    <source>
        <dbReference type="Proteomes" id="UP000826271"/>
    </source>
</evidence>
<sequence length="222" mass="25831">MRLQQQGVKGWVFLINRPEMKQFRIIVLGNPTAQLQSFSKGTSYSVIVPVWRSLKSSAWWLSYVDGPKRNCNAWPTENGHRLSCSARCEGVYNQRHMKTCNVIDRTWGIMKWRWGYFEEHDLLSLKYSEPNDFRTIISLSDYLKWQILQVMGLIVGGRRQWYAGRCGLDRNRPKEDVLVQALKELLTGGWKSDNGLRVGYLNGLQDKMMKKFPCTDLHSNPI</sequence>
<dbReference type="Proteomes" id="UP000826271">
    <property type="component" value="Unassembled WGS sequence"/>
</dbReference>
<protein>
    <submittedName>
        <fullName evidence="1">Uncharacterized protein</fullName>
    </submittedName>
</protein>
<keyword evidence="2" id="KW-1185">Reference proteome</keyword>
<name>A0AAV6WX27_9LAMI</name>
<accession>A0AAV6WX27</accession>
<gene>
    <name evidence="1" type="ORF">BUALT_Bualt10G0043000</name>
</gene>
<comment type="caution">
    <text evidence="1">The sequence shown here is derived from an EMBL/GenBank/DDBJ whole genome shotgun (WGS) entry which is preliminary data.</text>
</comment>
<reference evidence="1" key="1">
    <citation type="submission" date="2019-10" db="EMBL/GenBank/DDBJ databases">
        <authorList>
            <person name="Zhang R."/>
            <person name="Pan Y."/>
            <person name="Wang J."/>
            <person name="Ma R."/>
            <person name="Yu S."/>
        </authorList>
    </citation>
    <scope>NUCLEOTIDE SEQUENCE</scope>
    <source>
        <strain evidence="1">LA-IB0</strain>
        <tissue evidence="1">Leaf</tissue>
    </source>
</reference>
<proteinExistence type="predicted"/>